<dbReference type="Pfam" id="PF00179">
    <property type="entry name" value="UQ_con"/>
    <property type="match status" value="1"/>
</dbReference>
<dbReference type="Gene3D" id="3.10.110.10">
    <property type="entry name" value="Ubiquitin Conjugating Enzyme"/>
    <property type="match status" value="1"/>
</dbReference>
<dbReference type="SUPFAM" id="SSF54495">
    <property type="entry name" value="UBC-like"/>
    <property type="match status" value="1"/>
</dbReference>
<evidence type="ECO:0000259" key="2">
    <source>
        <dbReference type="PROSITE" id="PS50127"/>
    </source>
</evidence>
<organism evidence="3 4">
    <name type="scientific">Geranomyces variabilis</name>
    <dbReference type="NCBI Taxonomy" id="109894"/>
    <lineage>
        <taxon>Eukaryota</taxon>
        <taxon>Fungi</taxon>
        <taxon>Fungi incertae sedis</taxon>
        <taxon>Chytridiomycota</taxon>
        <taxon>Chytridiomycota incertae sedis</taxon>
        <taxon>Chytridiomycetes</taxon>
        <taxon>Spizellomycetales</taxon>
        <taxon>Powellomycetaceae</taxon>
        <taxon>Geranomyces</taxon>
    </lineage>
</organism>
<gene>
    <name evidence="3" type="primary">UBE2U</name>
    <name evidence="3" type="ORF">HDU87_004429</name>
</gene>
<evidence type="ECO:0000313" key="3">
    <source>
        <dbReference type="EMBL" id="KAJ3177410.1"/>
    </source>
</evidence>
<evidence type="ECO:0000256" key="1">
    <source>
        <dbReference type="ARBA" id="ARBA00022786"/>
    </source>
</evidence>
<dbReference type="Proteomes" id="UP001212152">
    <property type="component" value="Unassembled WGS sequence"/>
</dbReference>
<comment type="caution">
    <text evidence="3">The sequence shown here is derived from an EMBL/GenBank/DDBJ whole genome shotgun (WGS) entry which is preliminary data.</text>
</comment>
<proteinExistence type="predicted"/>
<dbReference type="PANTHER" id="PTHR24067">
    <property type="entry name" value="UBIQUITIN-CONJUGATING ENZYME E2"/>
    <property type="match status" value="1"/>
</dbReference>
<reference evidence="3" key="1">
    <citation type="submission" date="2020-05" db="EMBL/GenBank/DDBJ databases">
        <title>Phylogenomic resolution of chytrid fungi.</title>
        <authorList>
            <person name="Stajich J.E."/>
            <person name="Amses K."/>
            <person name="Simmons R."/>
            <person name="Seto K."/>
            <person name="Myers J."/>
            <person name="Bonds A."/>
            <person name="Quandt C.A."/>
            <person name="Barry K."/>
            <person name="Liu P."/>
            <person name="Grigoriev I."/>
            <person name="Longcore J.E."/>
            <person name="James T.Y."/>
        </authorList>
    </citation>
    <scope>NUCLEOTIDE SEQUENCE</scope>
    <source>
        <strain evidence="3">JEL0379</strain>
    </source>
</reference>
<evidence type="ECO:0000313" key="4">
    <source>
        <dbReference type="Proteomes" id="UP001212152"/>
    </source>
</evidence>
<dbReference type="EMBL" id="JADGJQ010000033">
    <property type="protein sequence ID" value="KAJ3177410.1"/>
    <property type="molecule type" value="Genomic_DNA"/>
</dbReference>
<feature type="domain" description="UBC core" evidence="2">
    <location>
        <begin position="4"/>
        <end position="154"/>
    </location>
</feature>
<dbReference type="InterPro" id="IPR000608">
    <property type="entry name" value="UBC"/>
</dbReference>
<protein>
    <submittedName>
        <fullName evidence="3">Ubiquitin-conjugating enzyme E2 U</fullName>
    </submittedName>
</protein>
<dbReference type="InterPro" id="IPR050113">
    <property type="entry name" value="Ub_conjugating_enzyme"/>
</dbReference>
<keyword evidence="1" id="KW-0833">Ubl conjugation pathway</keyword>
<dbReference type="AlphaFoldDB" id="A0AAD5TJ13"/>
<accession>A0AAD5TJ13</accession>
<dbReference type="CDD" id="cd23806">
    <property type="entry name" value="UBCc_UBE2U"/>
    <property type="match status" value="1"/>
</dbReference>
<name>A0AAD5TJ13_9FUNG</name>
<keyword evidence="4" id="KW-1185">Reference proteome</keyword>
<dbReference type="SMART" id="SM00212">
    <property type="entry name" value="UBCc"/>
    <property type="match status" value="1"/>
</dbReference>
<dbReference type="PROSITE" id="PS50127">
    <property type="entry name" value="UBC_2"/>
    <property type="match status" value="1"/>
</dbReference>
<sequence length="374" mass="41714">MSSRAALLLHREQYRLSKEQNLWGVHAAPVENDIFHWHATIDGLPDTPWEGGRFKLEMYFDEEYNERSPEIYFTTVPFHPNVDIYSGKPCASFLDDPAEWEPNTSIQNLLIFMQSLLANPGLLDPVNLAAAEILDSSPHLYDQLVRDCVVASRRLEAGLVPFEGENELPYPTGSEESANLEAFLPIPPEPDVVVVPPSGLQTIKTVSFDQYYDHWRLLATSVPVKPGSHTAHSRLPAELLFARDAVGVKVTEEQFREMMKRQRDLWFGIFPVKKVNTDQAARRASRTARVDAMRQLYRRQSAVDASGTVTLSSNIVSDGNATTHSLDSKTGFAVPGNADYVAGDAGENEEWEMEADSLVTWTQELDHAGVSVTG</sequence>
<dbReference type="InterPro" id="IPR016135">
    <property type="entry name" value="UBQ-conjugating_enzyme/RWD"/>
</dbReference>